<accession>A0A1W1X791</accession>
<gene>
    <name evidence="1" type="ORF">SAMN02745134_00815</name>
</gene>
<protein>
    <submittedName>
        <fullName evidence="1">Uncharacterized protein</fullName>
    </submittedName>
</protein>
<proteinExistence type="predicted"/>
<reference evidence="1 2" key="1">
    <citation type="submission" date="2017-04" db="EMBL/GenBank/DDBJ databases">
        <authorList>
            <person name="Afonso C.L."/>
            <person name="Miller P.J."/>
            <person name="Scott M.A."/>
            <person name="Spackman E."/>
            <person name="Goraichik I."/>
            <person name="Dimitrov K.M."/>
            <person name="Suarez D.L."/>
            <person name="Swayne D.E."/>
        </authorList>
    </citation>
    <scope>NUCLEOTIDE SEQUENCE [LARGE SCALE GENOMIC DNA]</scope>
    <source>
        <strain evidence="1 2">DSM 12555</strain>
    </source>
</reference>
<dbReference type="Proteomes" id="UP000192468">
    <property type="component" value="Unassembled WGS sequence"/>
</dbReference>
<name>A0A1W1X791_9CLOT</name>
<keyword evidence="2" id="KW-1185">Reference proteome</keyword>
<evidence type="ECO:0000313" key="2">
    <source>
        <dbReference type="Proteomes" id="UP000192468"/>
    </source>
</evidence>
<dbReference type="AlphaFoldDB" id="A0A1W1X791"/>
<dbReference type="EMBL" id="FWXH01000002">
    <property type="protein sequence ID" value="SMC19371.1"/>
    <property type="molecule type" value="Genomic_DNA"/>
</dbReference>
<evidence type="ECO:0000313" key="1">
    <source>
        <dbReference type="EMBL" id="SMC19371.1"/>
    </source>
</evidence>
<organism evidence="1 2">
    <name type="scientific">Clostridium acidisoli DSM 12555</name>
    <dbReference type="NCBI Taxonomy" id="1121291"/>
    <lineage>
        <taxon>Bacteria</taxon>
        <taxon>Bacillati</taxon>
        <taxon>Bacillota</taxon>
        <taxon>Clostridia</taxon>
        <taxon>Eubacteriales</taxon>
        <taxon>Clostridiaceae</taxon>
        <taxon>Clostridium</taxon>
    </lineage>
</organism>
<sequence>MHKINFTIKVMMRAFKTSFANEQMNFKSSFSFGFKSCILAIVSPPHQNVLKRR</sequence>